<name>A0A9P9DQ87_9PLEO</name>
<keyword evidence="2" id="KW-1133">Transmembrane helix</keyword>
<dbReference type="Proteomes" id="UP000700596">
    <property type="component" value="Unassembled WGS sequence"/>
</dbReference>
<feature type="compositionally biased region" description="Polar residues" evidence="1">
    <location>
        <begin position="603"/>
        <end position="624"/>
    </location>
</feature>
<dbReference type="AlphaFoldDB" id="A0A9P9DQ87"/>
<feature type="transmembrane region" description="Helical" evidence="2">
    <location>
        <begin position="126"/>
        <end position="146"/>
    </location>
</feature>
<organism evidence="3 4">
    <name type="scientific">Dendryphion nanum</name>
    <dbReference type="NCBI Taxonomy" id="256645"/>
    <lineage>
        <taxon>Eukaryota</taxon>
        <taxon>Fungi</taxon>
        <taxon>Dikarya</taxon>
        <taxon>Ascomycota</taxon>
        <taxon>Pezizomycotina</taxon>
        <taxon>Dothideomycetes</taxon>
        <taxon>Pleosporomycetidae</taxon>
        <taxon>Pleosporales</taxon>
        <taxon>Torulaceae</taxon>
        <taxon>Dendryphion</taxon>
    </lineage>
</organism>
<evidence type="ECO:0000256" key="2">
    <source>
        <dbReference type="SAM" id="Phobius"/>
    </source>
</evidence>
<gene>
    <name evidence="3" type="ORF">B0J11DRAFT_344884</name>
</gene>
<feature type="transmembrane region" description="Helical" evidence="2">
    <location>
        <begin position="545"/>
        <end position="564"/>
    </location>
</feature>
<evidence type="ECO:0000256" key="1">
    <source>
        <dbReference type="SAM" id="MobiDB-lite"/>
    </source>
</evidence>
<feature type="transmembrane region" description="Helical" evidence="2">
    <location>
        <begin position="721"/>
        <end position="739"/>
    </location>
</feature>
<comment type="caution">
    <text evidence="3">The sequence shown here is derived from an EMBL/GenBank/DDBJ whole genome shotgun (WGS) entry which is preliminary data.</text>
</comment>
<keyword evidence="2" id="KW-0472">Membrane</keyword>
<keyword evidence="2" id="KW-0812">Transmembrane</keyword>
<dbReference type="EMBL" id="JAGMWT010000009">
    <property type="protein sequence ID" value="KAH7122636.1"/>
    <property type="molecule type" value="Genomic_DNA"/>
</dbReference>
<feature type="transmembrane region" description="Helical" evidence="2">
    <location>
        <begin position="20"/>
        <end position="42"/>
    </location>
</feature>
<sequence>MSITSIPKTGLWTDYSTSKYALVCSSLAGFWLASLAGVWLALNIKYIKDIIASFAINIYLLLNAPGSHQDDSQTETTNLISGQIPAPLADEKREMARLFKFAPGVRDLLSKIFWDHHISWYIRWRLSIFTLAVLAAAMAIVVGGIYSAKLTTDGPALLESEDCGIWLFNEEKHTEEQALRAGVVDLEKETRAASYAKNCYREASTFDAAECDFFYHRAIPFEAPIHSQNCPFSSDVCTNDTTITFSTLLLDSSYIGINSPAPPRFRKRTTCTPLSMDERFIRNVTQNGTTRFYYYYGTRPEHDPPADYTYETAGDPYDKLVPAYDVFAYTTTSTNRKSYWNPIPELGHPKDSTLTIIFISSLGILYKGRSVDPLFPADEEVMLPGHKQPLFRNSDPRARPFACIDEMHLCLADGINCWPLYGKSPDDVNPNNLLFPPEFWLMYGSFLKTNTFYTIIKRLGRAFLAQELVSDYQSQALANDHWEVEMDNFFATSLARSQYDAWSIASAEDQVHQDKDGYFRASNDSEVGNLCGIYKFRPTSGYVSVSFWPFLVVCLTTPFFFGLSRQAWGWTRIKQEWKEWLQALRSFDLGEAMGFALREEPASGQSTRPQSHQSPAAGSSTDTEAQIPALNPPAGPSTTNAGLFSTQPTEQSAEDFSSVINAPGTGVGSDHSRPPESRASSARQYGTITAPEIEASSSTAEEEIIWEPLVIDILIYWSARLIGWILQSIGWIFWAVFWVPAEGIPRAYNAVVARLRQLWNGDGRITT</sequence>
<protein>
    <submittedName>
        <fullName evidence="3">Uncharacterized protein</fullName>
    </submittedName>
</protein>
<accession>A0A9P9DQ87</accession>
<keyword evidence="4" id="KW-1185">Reference proteome</keyword>
<reference evidence="3" key="1">
    <citation type="journal article" date="2021" name="Nat. Commun.">
        <title>Genetic determinants of endophytism in the Arabidopsis root mycobiome.</title>
        <authorList>
            <person name="Mesny F."/>
            <person name="Miyauchi S."/>
            <person name="Thiergart T."/>
            <person name="Pickel B."/>
            <person name="Atanasova L."/>
            <person name="Karlsson M."/>
            <person name="Huettel B."/>
            <person name="Barry K.W."/>
            <person name="Haridas S."/>
            <person name="Chen C."/>
            <person name="Bauer D."/>
            <person name="Andreopoulos W."/>
            <person name="Pangilinan J."/>
            <person name="LaButti K."/>
            <person name="Riley R."/>
            <person name="Lipzen A."/>
            <person name="Clum A."/>
            <person name="Drula E."/>
            <person name="Henrissat B."/>
            <person name="Kohler A."/>
            <person name="Grigoriev I.V."/>
            <person name="Martin F.M."/>
            <person name="Hacquard S."/>
        </authorList>
    </citation>
    <scope>NUCLEOTIDE SEQUENCE</scope>
    <source>
        <strain evidence="3">MPI-CAGE-CH-0243</strain>
    </source>
</reference>
<evidence type="ECO:0000313" key="3">
    <source>
        <dbReference type="EMBL" id="KAH7122636.1"/>
    </source>
</evidence>
<evidence type="ECO:0000313" key="4">
    <source>
        <dbReference type="Proteomes" id="UP000700596"/>
    </source>
</evidence>
<feature type="compositionally biased region" description="Polar residues" evidence="1">
    <location>
        <begin position="636"/>
        <end position="660"/>
    </location>
</feature>
<feature type="region of interest" description="Disordered" evidence="1">
    <location>
        <begin position="599"/>
        <end position="685"/>
    </location>
</feature>
<proteinExistence type="predicted"/>
<dbReference type="OrthoDB" id="3540210at2759"/>